<dbReference type="PROSITE" id="PS00395">
    <property type="entry name" value="ALANINE_RACEMASE"/>
    <property type="match status" value="1"/>
</dbReference>
<dbReference type="PANTHER" id="PTHR30511:SF0">
    <property type="entry name" value="ALANINE RACEMASE, CATABOLIC-RELATED"/>
    <property type="match status" value="1"/>
</dbReference>
<evidence type="ECO:0000313" key="9">
    <source>
        <dbReference type="Proteomes" id="UP000752297"/>
    </source>
</evidence>
<comment type="function">
    <text evidence="4">Catalyzes the interconversion of L-alanine and D-alanine. May also act on other amino acids.</text>
</comment>
<dbReference type="Pfam" id="PF00842">
    <property type="entry name" value="Ala_racemase_C"/>
    <property type="match status" value="1"/>
</dbReference>
<name>A0A949PPZ2_9HYPH</name>
<comment type="catalytic activity">
    <reaction evidence="1 4">
        <text>L-alanine = D-alanine</text>
        <dbReference type="Rhea" id="RHEA:20249"/>
        <dbReference type="ChEBI" id="CHEBI:57416"/>
        <dbReference type="ChEBI" id="CHEBI:57972"/>
        <dbReference type="EC" id="5.1.1.1"/>
    </reaction>
</comment>
<protein>
    <recommendedName>
        <fullName evidence="3 4">Alanine racemase</fullName>
        <ecNumber evidence="3 4">5.1.1.1</ecNumber>
    </recommendedName>
</protein>
<dbReference type="InterPro" id="IPR001608">
    <property type="entry name" value="Ala_racemase_N"/>
</dbReference>
<dbReference type="InterPro" id="IPR000821">
    <property type="entry name" value="Ala_racemase"/>
</dbReference>
<dbReference type="GO" id="GO:0030632">
    <property type="term" value="P:D-alanine biosynthetic process"/>
    <property type="evidence" value="ECO:0007669"/>
    <property type="project" value="UniProtKB-UniRule"/>
</dbReference>
<evidence type="ECO:0000259" key="7">
    <source>
        <dbReference type="SMART" id="SM01005"/>
    </source>
</evidence>
<dbReference type="EC" id="5.1.1.1" evidence="3 4"/>
<comment type="cofactor">
    <cofactor evidence="2 4 5">
        <name>pyridoxal 5'-phosphate</name>
        <dbReference type="ChEBI" id="CHEBI:597326"/>
    </cofactor>
</comment>
<dbReference type="GO" id="GO:0030170">
    <property type="term" value="F:pyridoxal phosphate binding"/>
    <property type="evidence" value="ECO:0007669"/>
    <property type="project" value="UniProtKB-UniRule"/>
</dbReference>
<feature type="binding site" evidence="4 6">
    <location>
        <position position="148"/>
    </location>
    <ligand>
        <name>substrate</name>
    </ligand>
</feature>
<dbReference type="CDD" id="cd00430">
    <property type="entry name" value="PLPDE_III_AR"/>
    <property type="match status" value="1"/>
</dbReference>
<evidence type="ECO:0000256" key="3">
    <source>
        <dbReference type="ARBA" id="ARBA00013089"/>
    </source>
</evidence>
<accession>A0A949PPZ2</accession>
<evidence type="ECO:0000256" key="5">
    <source>
        <dbReference type="PIRSR" id="PIRSR600821-50"/>
    </source>
</evidence>
<gene>
    <name evidence="8" type="primary">alr</name>
    <name evidence="8" type="ORF">KUG47_11405</name>
</gene>
<dbReference type="Proteomes" id="UP000752297">
    <property type="component" value="Unassembled WGS sequence"/>
</dbReference>
<dbReference type="GO" id="GO:0005829">
    <property type="term" value="C:cytosol"/>
    <property type="evidence" value="ECO:0007669"/>
    <property type="project" value="TreeGrafter"/>
</dbReference>
<keyword evidence="9" id="KW-1185">Reference proteome</keyword>
<dbReference type="InterPro" id="IPR011079">
    <property type="entry name" value="Ala_racemase_C"/>
</dbReference>
<evidence type="ECO:0000256" key="1">
    <source>
        <dbReference type="ARBA" id="ARBA00000316"/>
    </source>
</evidence>
<dbReference type="RefSeq" id="WP_217678084.1">
    <property type="nucleotide sequence ID" value="NZ_JAHRVA010000004.1"/>
</dbReference>
<comment type="caution">
    <text evidence="8">The sequence shown here is derived from an EMBL/GenBank/DDBJ whole genome shotgun (WGS) entry which is preliminary data.</text>
</comment>
<dbReference type="NCBIfam" id="TIGR00492">
    <property type="entry name" value="alr"/>
    <property type="match status" value="1"/>
</dbReference>
<keyword evidence="4 5" id="KW-0663">Pyridoxal phosphate</keyword>
<dbReference type="Pfam" id="PF01168">
    <property type="entry name" value="Ala_racemase_N"/>
    <property type="match status" value="1"/>
</dbReference>
<evidence type="ECO:0000313" key="8">
    <source>
        <dbReference type="EMBL" id="MBV2144099.1"/>
    </source>
</evidence>
<organism evidence="8 9">
    <name type="scientific">Falsochrobactrum tianjinense</name>
    <dbReference type="NCBI Taxonomy" id="2706015"/>
    <lineage>
        <taxon>Bacteria</taxon>
        <taxon>Pseudomonadati</taxon>
        <taxon>Pseudomonadota</taxon>
        <taxon>Alphaproteobacteria</taxon>
        <taxon>Hyphomicrobiales</taxon>
        <taxon>Brucellaceae</taxon>
        <taxon>Falsochrobactrum</taxon>
    </lineage>
</organism>
<reference evidence="8 9" key="1">
    <citation type="submission" date="2021-06" db="EMBL/GenBank/DDBJ databases">
        <title>Falsochrobactrum tianjin sp.nov., a new petroleum-degrading bacteria isolated from oily soils.</title>
        <authorList>
            <person name="Chen G."/>
            <person name="Chen H."/>
            <person name="Tian J."/>
            <person name="Qing J."/>
            <person name="Zhong L."/>
            <person name="Ma W."/>
            <person name="Song Y."/>
            <person name="Cui X."/>
            <person name="Yan B."/>
        </authorList>
    </citation>
    <scope>NUCLEOTIDE SEQUENCE [LARGE SCALE GENOMIC DNA]</scope>
    <source>
        <strain evidence="8 9">TDYN1</strain>
    </source>
</reference>
<dbReference type="HAMAP" id="MF_01201">
    <property type="entry name" value="Ala_racemase"/>
    <property type="match status" value="1"/>
</dbReference>
<proteinExistence type="inferred from homology"/>
<dbReference type="PANTHER" id="PTHR30511">
    <property type="entry name" value="ALANINE RACEMASE"/>
    <property type="match status" value="1"/>
</dbReference>
<comment type="similarity">
    <text evidence="4">Belongs to the alanine racemase family.</text>
</comment>
<comment type="pathway">
    <text evidence="4">Amino-acid biosynthesis; D-alanine biosynthesis; D-alanine from L-alanine: step 1/1.</text>
</comment>
<sequence>MVEMSLHFSQTERDLAAGGVLTIDLAALRHNYSVITQRIAPTRAAAVVKANAYGLGASRVAPAFYEAGCRDFFVAHLGEAIALKPHLNPDATIYVLNGLQPGSEAACARENLLPVLNSLEQIENWARLARTIGSKLPALLQIDTGMARLGLSAKELDRIIDEPSLLDGIDIKFVISHLASGDEPENPANAAQLATLTAALARLPKLPVAFSNSGGCFLEKTYYFDLARPGVALYGVGPAPRHDFENPIRPVLTLSARVIQVRDVDEGAAIGYGGTFIAPRPMRIATIAVGYADGWFRSLSNKGCAFFGDTRLPVVGRVSMDSITLDVTALPEDTLKLGSLVELIGPHQRLEDVARDCDTIPYEILTALGDRYARIYVDRSTADRQS</sequence>
<keyword evidence="4 8" id="KW-0413">Isomerase</keyword>
<feature type="modified residue" description="N6-(pyridoxal phosphate)lysine" evidence="4 5">
    <location>
        <position position="49"/>
    </location>
</feature>
<evidence type="ECO:0000256" key="4">
    <source>
        <dbReference type="HAMAP-Rule" id="MF_01201"/>
    </source>
</evidence>
<dbReference type="InterPro" id="IPR020622">
    <property type="entry name" value="Ala_racemase_pyridoxalP-BS"/>
</dbReference>
<dbReference type="SMART" id="SM01005">
    <property type="entry name" value="Ala_racemase_C"/>
    <property type="match status" value="1"/>
</dbReference>
<feature type="active site" description="Proton acceptor; specific for L-alanine" evidence="4">
    <location>
        <position position="272"/>
    </location>
</feature>
<evidence type="ECO:0000256" key="6">
    <source>
        <dbReference type="PIRSR" id="PIRSR600821-52"/>
    </source>
</evidence>
<evidence type="ECO:0000256" key="2">
    <source>
        <dbReference type="ARBA" id="ARBA00001933"/>
    </source>
</evidence>
<feature type="binding site" evidence="4 6">
    <location>
        <position position="320"/>
    </location>
    <ligand>
        <name>substrate</name>
    </ligand>
</feature>
<dbReference type="AlphaFoldDB" id="A0A949PPZ2"/>
<dbReference type="GO" id="GO:0008784">
    <property type="term" value="F:alanine racemase activity"/>
    <property type="evidence" value="ECO:0007669"/>
    <property type="project" value="UniProtKB-UniRule"/>
</dbReference>
<feature type="active site" description="Proton acceptor; specific for D-alanine" evidence="4">
    <location>
        <position position="49"/>
    </location>
</feature>
<feature type="domain" description="Alanine racemase C-terminal" evidence="7">
    <location>
        <begin position="251"/>
        <end position="377"/>
    </location>
</feature>
<dbReference type="EMBL" id="JAHRVA010000004">
    <property type="protein sequence ID" value="MBV2144099.1"/>
    <property type="molecule type" value="Genomic_DNA"/>
</dbReference>